<accession>A0A4Y8ZV14</accession>
<feature type="transmembrane region" description="Helical" evidence="1">
    <location>
        <begin position="6"/>
        <end position="26"/>
    </location>
</feature>
<name>A0A4Y8ZV14_9SPHN</name>
<protein>
    <submittedName>
        <fullName evidence="2">Uncharacterized protein</fullName>
    </submittedName>
</protein>
<keyword evidence="1" id="KW-0812">Transmembrane</keyword>
<organism evidence="2 3">
    <name type="scientific">Sphingomonas parva</name>
    <dbReference type="NCBI Taxonomy" id="2555898"/>
    <lineage>
        <taxon>Bacteria</taxon>
        <taxon>Pseudomonadati</taxon>
        <taxon>Pseudomonadota</taxon>
        <taxon>Alphaproteobacteria</taxon>
        <taxon>Sphingomonadales</taxon>
        <taxon>Sphingomonadaceae</taxon>
        <taxon>Sphingomonas</taxon>
    </lineage>
</organism>
<comment type="caution">
    <text evidence="2">The sequence shown here is derived from an EMBL/GenBank/DDBJ whole genome shotgun (WGS) entry which is preliminary data.</text>
</comment>
<sequence length="71" mass="7612">MTDPLSLLAVAGAGTLGAGLFSLAALRGWRGWLELKRLELSTPQAPSRARSELAALRDRIRRLEAIADGRA</sequence>
<dbReference type="EMBL" id="SPDV01000008">
    <property type="protein sequence ID" value="TFI59317.1"/>
    <property type="molecule type" value="Genomic_DNA"/>
</dbReference>
<evidence type="ECO:0000313" key="3">
    <source>
        <dbReference type="Proteomes" id="UP000298213"/>
    </source>
</evidence>
<reference evidence="2 3" key="1">
    <citation type="submission" date="2019-03" db="EMBL/GenBank/DDBJ databases">
        <title>Genome sequence of Sphingomonas sp. 17J27-24.</title>
        <authorList>
            <person name="Kim M."/>
            <person name="Maeng S."/>
            <person name="Sathiyaraj S."/>
        </authorList>
    </citation>
    <scope>NUCLEOTIDE SEQUENCE [LARGE SCALE GENOMIC DNA]</scope>
    <source>
        <strain evidence="2 3">17J27-24</strain>
    </source>
</reference>
<keyword evidence="3" id="KW-1185">Reference proteome</keyword>
<keyword evidence="1" id="KW-1133">Transmembrane helix</keyword>
<dbReference type="Proteomes" id="UP000298213">
    <property type="component" value="Unassembled WGS sequence"/>
</dbReference>
<dbReference type="RefSeq" id="WP_135084588.1">
    <property type="nucleotide sequence ID" value="NZ_SPDV01000008.1"/>
</dbReference>
<dbReference type="OrthoDB" id="7429032at2"/>
<keyword evidence="1" id="KW-0472">Membrane</keyword>
<proteinExistence type="predicted"/>
<gene>
    <name evidence="2" type="ORF">E2493_05615</name>
</gene>
<evidence type="ECO:0000313" key="2">
    <source>
        <dbReference type="EMBL" id="TFI59317.1"/>
    </source>
</evidence>
<evidence type="ECO:0000256" key="1">
    <source>
        <dbReference type="SAM" id="Phobius"/>
    </source>
</evidence>
<dbReference type="AlphaFoldDB" id="A0A4Y8ZV14"/>